<dbReference type="SUPFAM" id="SSF51695">
    <property type="entry name" value="PLC-like phosphodiesterases"/>
    <property type="match status" value="1"/>
</dbReference>
<evidence type="ECO:0000313" key="3">
    <source>
        <dbReference type="EMBL" id="VEH69813.1"/>
    </source>
</evidence>
<feature type="transmembrane region" description="Helical" evidence="1">
    <location>
        <begin position="262"/>
        <end position="290"/>
    </location>
</feature>
<feature type="transmembrane region" description="Helical" evidence="1">
    <location>
        <begin position="330"/>
        <end position="353"/>
    </location>
</feature>
<feature type="transmembrane region" description="Helical" evidence="1">
    <location>
        <begin position="64"/>
        <end position="87"/>
    </location>
</feature>
<dbReference type="Gene3D" id="3.20.20.190">
    <property type="entry name" value="Phosphatidylinositol (PI) phosphodiesterase"/>
    <property type="match status" value="1"/>
</dbReference>
<feature type="transmembrane region" description="Helical" evidence="1">
    <location>
        <begin position="216"/>
        <end position="242"/>
    </location>
</feature>
<dbReference type="Pfam" id="PF03009">
    <property type="entry name" value="GDPD"/>
    <property type="match status" value="1"/>
</dbReference>
<feature type="transmembrane region" description="Helical" evidence="1">
    <location>
        <begin position="170"/>
        <end position="195"/>
    </location>
</feature>
<dbReference type="InterPro" id="IPR030395">
    <property type="entry name" value="GP_PDE_dom"/>
</dbReference>
<keyword evidence="1" id="KW-1133">Transmembrane helix</keyword>
<dbReference type="InterPro" id="IPR017946">
    <property type="entry name" value="PLC-like_Pdiesterase_TIM-brl"/>
</dbReference>
<dbReference type="Proteomes" id="UP000273044">
    <property type="component" value="Chromosome"/>
</dbReference>
<evidence type="ECO:0000256" key="1">
    <source>
        <dbReference type="SAM" id="Phobius"/>
    </source>
</evidence>
<gene>
    <name evidence="3" type="primary">ugpQ_1</name>
    <name evidence="3" type="ORF">NCTC12967_01091</name>
</gene>
<dbReference type="Pfam" id="PF10110">
    <property type="entry name" value="GPDPase_memb"/>
    <property type="match status" value="1"/>
</dbReference>
<keyword evidence="1" id="KW-0812">Transmembrane</keyword>
<evidence type="ECO:0000313" key="4">
    <source>
        <dbReference type="Proteomes" id="UP000273044"/>
    </source>
</evidence>
<dbReference type="GO" id="GO:0008889">
    <property type="term" value="F:glycerophosphodiester phosphodiesterase activity"/>
    <property type="evidence" value="ECO:0007669"/>
    <property type="project" value="UniProtKB-EC"/>
</dbReference>
<dbReference type="EC" id="3.1.4.46" evidence="3"/>
<keyword evidence="1" id="KW-0472">Membrane</keyword>
<sequence>MHVFRELREGIGGFLRSAGLMFRYLIVTSILQATVLFPLFWWAAKYLFAMRGLVSLNNANASRFLLSTPGALFILLALTMVLLTTLLEVGGFVKLSAIAIGSDTKPSYLTVIGSILRSLFKIAGPGLVLLLPFALVVLPLTGSALNPSFFTKFRIPNFITAAIFANPLYAVAYWCLVALMYVAALMIVFVFHFMLLGDLKTLAAIRASIRLMKPNVLRFAAFMFLAILFFAIFAALIIGAVAGLHLLSMMAVPEGATALATFVGSVFVILLALVVGLMASFVVPLELYLLTNRYYAFLRKLPDSDPLRPLADVVPTMPSKKRPSLLDRALGHRVALSFLVAAFVVGIAGLFTITADELTAAPDIAVVGHRGGPEDTAVENSMEAVEQSITAGAGYVEMDIQRTRDGQYVVFHDENFSRFTHERRAVHEMTLAEIRELDLGEKSNGRFSNVRVPTLEELLERTRGRIGIFLELKGRSADQQMVDDAVAAVKRHDMLDRVVVISLKYELITGIEERHPEVTSGFIYFLSFGDTAHLVGDYLILEEDAATSDTITQIHEAGKRAAVWTVNTEESMQKFVNWPVDAVITDRVRQWQAVAAERRRAAPLDVLMSELIE</sequence>
<reference evidence="3 4" key="1">
    <citation type="submission" date="2018-12" db="EMBL/GenBank/DDBJ databases">
        <authorList>
            <consortium name="Pathogen Informatics"/>
        </authorList>
    </citation>
    <scope>NUCLEOTIDE SEQUENCE [LARGE SCALE GENOMIC DNA]</scope>
    <source>
        <strain evidence="3 4">NCTC12967</strain>
    </source>
</reference>
<proteinExistence type="predicted"/>
<feature type="transmembrane region" description="Helical" evidence="1">
    <location>
        <begin position="21"/>
        <end position="44"/>
    </location>
</feature>
<feature type="transmembrane region" description="Helical" evidence="1">
    <location>
        <begin position="127"/>
        <end position="150"/>
    </location>
</feature>
<dbReference type="PANTHER" id="PTHR46211">
    <property type="entry name" value="GLYCEROPHOSPHORYL DIESTER PHOSPHODIESTERASE"/>
    <property type="match status" value="1"/>
</dbReference>
<organism evidence="3 4">
    <name type="scientific">Arachnia propionica</name>
    <dbReference type="NCBI Taxonomy" id="1750"/>
    <lineage>
        <taxon>Bacteria</taxon>
        <taxon>Bacillati</taxon>
        <taxon>Actinomycetota</taxon>
        <taxon>Actinomycetes</taxon>
        <taxon>Propionibacteriales</taxon>
        <taxon>Propionibacteriaceae</taxon>
        <taxon>Arachnia</taxon>
    </lineage>
</organism>
<dbReference type="OMA" id="ISQETYF"/>
<dbReference type="PANTHER" id="PTHR46211:SF8">
    <property type="entry name" value="PHOSPHODIESTERASE"/>
    <property type="match status" value="1"/>
</dbReference>
<keyword evidence="3" id="KW-0378">Hydrolase</keyword>
<dbReference type="EMBL" id="LR134406">
    <property type="protein sequence ID" value="VEH69813.1"/>
    <property type="molecule type" value="Genomic_DNA"/>
</dbReference>
<evidence type="ECO:0000259" key="2">
    <source>
        <dbReference type="PROSITE" id="PS51704"/>
    </source>
</evidence>
<accession>A0A3N4DJV0</accession>
<dbReference type="InterPro" id="IPR018476">
    <property type="entry name" value="GlyceroP-diester-Pdiesterase_M"/>
</dbReference>
<dbReference type="AlphaFoldDB" id="A0A3N4DJV0"/>
<feature type="domain" description="GP-PDE" evidence="2">
    <location>
        <begin position="364"/>
        <end position="595"/>
    </location>
</feature>
<protein>
    <submittedName>
        <fullName evidence="3">Glycerophosphoryl diester phosphodiesterase</fullName>
        <ecNumber evidence="3">3.1.4.46</ecNumber>
    </submittedName>
</protein>
<dbReference type="GO" id="GO:0006629">
    <property type="term" value="P:lipid metabolic process"/>
    <property type="evidence" value="ECO:0007669"/>
    <property type="project" value="InterPro"/>
</dbReference>
<keyword evidence="4" id="KW-1185">Reference proteome</keyword>
<dbReference type="PROSITE" id="PS51704">
    <property type="entry name" value="GP_PDE"/>
    <property type="match status" value="1"/>
</dbReference>
<name>A0A3N4DJV0_9ACTN</name>